<evidence type="ECO:0000313" key="1">
    <source>
        <dbReference type="EMBL" id="KZR98968.1"/>
    </source>
</evidence>
<dbReference type="AlphaFoldDB" id="A0A0P6BQR4"/>
<gene>
    <name evidence="1" type="ORF">APZ42_005370</name>
</gene>
<protein>
    <submittedName>
        <fullName evidence="1">Uncharacterized protein</fullName>
    </submittedName>
</protein>
<dbReference type="EMBL" id="LRGB01015153">
    <property type="protein sequence ID" value="KZR98968.1"/>
    <property type="molecule type" value="Genomic_DNA"/>
</dbReference>
<organism evidence="1 2">
    <name type="scientific">Daphnia magna</name>
    <dbReference type="NCBI Taxonomy" id="35525"/>
    <lineage>
        <taxon>Eukaryota</taxon>
        <taxon>Metazoa</taxon>
        <taxon>Ecdysozoa</taxon>
        <taxon>Arthropoda</taxon>
        <taxon>Crustacea</taxon>
        <taxon>Branchiopoda</taxon>
        <taxon>Diplostraca</taxon>
        <taxon>Cladocera</taxon>
        <taxon>Anomopoda</taxon>
        <taxon>Daphniidae</taxon>
        <taxon>Daphnia</taxon>
    </lineage>
</organism>
<reference evidence="1 2" key="1">
    <citation type="submission" date="2016-03" db="EMBL/GenBank/DDBJ databases">
        <title>EvidentialGene: Evidence-directed Construction of Genes on Genomes.</title>
        <authorList>
            <person name="Gilbert D.G."/>
            <person name="Choi J.-H."/>
            <person name="Mockaitis K."/>
            <person name="Colbourne J."/>
            <person name="Pfrender M."/>
        </authorList>
    </citation>
    <scope>NUCLEOTIDE SEQUENCE [LARGE SCALE GENOMIC DNA]</scope>
    <source>
        <strain evidence="1 2">Xinb3</strain>
        <tissue evidence="1">Complete organism</tissue>
    </source>
</reference>
<dbReference type="Proteomes" id="UP000076858">
    <property type="component" value="Unassembled WGS sequence"/>
</dbReference>
<sequence>MAVSRLFPLHFSSIFFCSCLLFFLRDSLAVKCSTTRGTVIAHAVQNDTCVAQ</sequence>
<dbReference type="PROSITE" id="PS51257">
    <property type="entry name" value="PROKAR_LIPOPROTEIN"/>
    <property type="match status" value="1"/>
</dbReference>
<keyword evidence="2" id="KW-1185">Reference proteome</keyword>
<name>A0A0P6BQR4_9CRUS</name>
<proteinExistence type="predicted"/>
<accession>A0A0P6BQR4</accession>
<comment type="caution">
    <text evidence="1">The sequence shown here is derived from an EMBL/GenBank/DDBJ whole genome shotgun (WGS) entry which is preliminary data.</text>
</comment>
<evidence type="ECO:0000313" key="2">
    <source>
        <dbReference type="Proteomes" id="UP000076858"/>
    </source>
</evidence>